<evidence type="ECO:0000256" key="1">
    <source>
        <dbReference type="ARBA" id="ARBA00004651"/>
    </source>
</evidence>
<feature type="domain" description="EamA" evidence="8">
    <location>
        <begin position="138"/>
        <end position="276"/>
    </location>
</feature>
<feature type="transmembrane region" description="Helical" evidence="7">
    <location>
        <begin position="56"/>
        <end position="75"/>
    </location>
</feature>
<feature type="transmembrane region" description="Helical" evidence="7">
    <location>
        <begin position="230"/>
        <end position="254"/>
    </location>
</feature>
<evidence type="ECO:0000256" key="4">
    <source>
        <dbReference type="ARBA" id="ARBA00022692"/>
    </source>
</evidence>
<evidence type="ECO:0000313" key="10">
    <source>
        <dbReference type="Proteomes" id="UP001596215"/>
    </source>
</evidence>
<dbReference type="SUPFAM" id="SSF103481">
    <property type="entry name" value="Multidrug resistance efflux transporter EmrE"/>
    <property type="match status" value="2"/>
</dbReference>
<feature type="transmembrane region" description="Helical" evidence="7">
    <location>
        <begin position="204"/>
        <end position="223"/>
    </location>
</feature>
<comment type="similarity">
    <text evidence="2">Belongs to the EamA transporter family.</text>
</comment>
<dbReference type="PANTHER" id="PTHR22911">
    <property type="entry name" value="ACYL-MALONYL CONDENSING ENZYME-RELATED"/>
    <property type="match status" value="1"/>
</dbReference>
<dbReference type="InterPro" id="IPR000620">
    <property type="entry name" value="EamA_dom"/>
</dbReference>
<sequence>MWYLAIVTFLWGSSFSLTGHFLAGQVDSYFAVFIRTLAGTLIFLPFMVWRNLPSRLIAGLWAAGALQFGITYALSYQSYTLLTVPEMLLFTTQTPLYISLINNALERRFNPWTLLAAMFAVSGGIVIHYHPLTGHFWKGFWLLQLANLTFAAGQVLCRRLLLKYKPDVALPRLFGHFFLGAICITGPLYYFFGQQGHLPQSGAQWSVLIYLSVVATALGSYWLAKGSTLVSVATLSVFNELHVPVGLIINMLLWGNDVPLLRLFAGCCLIAVAIGINYSRPSRPLSPSRAGESASSSSL</sequence>
<organism evidence="9 10">
    <name type="scientific">Tatumella punctata</name>
    <dbReference type="NCBI Taxonomy" id="399969"/>
    <lineage>
        <taxon>Bacteria</taxon>
        <taxon>Pseudomonadati</taxon>
        <taxon>Pseudomonadota</taxon>
        <taxon>Gammaproteobacteria</taxon>
        <taxon>Enterobacterales</taxon>
        <taxon>Erwiniaceae</taxon>
        <taxon>Tatumella</taxon>
    </lineage>
</organism>
<keyword evidence="10" id="KW-1185">Reference proteome</keyword>
<keyword evidence="6 7" id="KW-0472">Membrane</keyword>
<evidence type="ECO:0000313" key="9">
    <source>
        <dbReference type="EMBL" id="MFC6360751.1"/>
    </source>
</evidence>
<proteinExistence type="inferred from homology"/>
<dbReference type="PANTHER" id="PTHR22911:SF130">
    <property type="entry name" value="BIOTIN TRANSPORTER"/>
    <property type="match status" value="1"/>
</dbReference>
<accession>A0ABW1VLS4</accession>
<comment type="subcellular location">
    <subcellularLocation>
        <location evidence="1">Cell membrane</location>
        <topology evidence="1">Multi-pass membrane protein</topology>
    </subcellularLocation>
</comment>
<feature type="transmembrane region" description="Helical" evidence="7">
    <location>
        <begin position="112"/>
        <end position="129"/>
    </location>
</feature>
<name>A0ABW1VLS4_9GAMM</name>
<feature type="transmembrane region" description="Helical" evidence="7">
    <location>
        <begin position="87"/>
        <end position="105"/>
    </location>
</feature>
<dbReference type="EMBL" id="JBHSUC010000001">
    <property type="protein sequence ID" value="MFC6360751.1"/>
    <property type="molecule type" value="Genomic_DNA"/>
</dbReference>
<feature type="transmembrane region" description="Helical" evidence="7">
    <location>
        <begin position="141"/>
        <end position="161"/>
    </location>
</feature>
<evidence type="ECO:0000259" key="8">
    <source>
        <dbReference type="Pfam" id="PF00892"/>
    </source>
</evidence>
<evidence type="ECO:0000256" key="2">
    <source>
        <dbReference type="ARBA" id="ARBA00007362"/>
    </source>
</evidence>
<dbReference type="Proteomes" id="UP001596215">
    <property type="component" value="Unassembled WGS sequence"/>
</dbReference>
<protein>
    <submittedName>
        <fullName evidence="9">EamA family transporter</fullName>
    </submittedName>
</protein>
<dbReference type="InterPro" id="IPR037185">
    <property type="entry name" value="EmrE-like"/>
</dbReference>
<keyword evidence="4 7" id="KW-0812">Transmembrane</keyword>
<dbReference type="Pfam" id="PF00892">
    <property type="entry name" value="EamA"/>
    <property type="match status" value="2"/>
</dbReference>
<evidence type="ECO:0000256" key="7">
    <source>
        <dbReference type="SAM" id="Phobius"/>
    </source>
</evidence>
<reference evidence="10" key="1">
    <citation type="journal article" date="2019" name="Int. J. Syst. Evol. Microbiol.">
        <title>The Global Catalogue of Microorganisms (GCM) 10K type strain sequencing project: providing services to taxonomists for standard genome sequencing and annotation.</title>
        <authorList>
            <consortium name="The Broad Institute Genomics Platform"/>
            <consortium name="The Broad Institute Genome Sequencing Center for Infectious Disease"/>
            <person name="Wu L."/>
            <person name="Ma J."/>
        </authorList>
    </citation>
    <scope>NUCLEOTIDE SEQUENCE [LARGE SCALE GENOMIC DNA]</scope>
    <source>
        <strain evidence="10">CGMCC 4.1530</strain>
    </source>
</reference>
<feature type="transmembrane region" description="Helical" evidence="7">
    <location>
        <begin position="260"/>
        <end position="279"/>
    </location>
</feature>
<keyword evidence="3" id="KW-1003">Cell membrane</keyword>
<comment type="caution">
    <text evidence="9">The sequence shown here is derived from an EMBL/GenBank/DDBJ whole genome shotgun (WGS) entry which is preliminary data.</text>
</comment>
<evidence type="ECO:0000256" key="6">
    <source>
        <dbReference type="ARBA" id="ARBA00023136"/>
    </source>
</evidence>
<feature type="domain" description="EamA" evidence="8">
    <location>
        <begin position="3"/>
        <end position="127"/>
    </location>
</feature>
<feature type="transmembrane region" description="Helical" evidence="7">
    <location>
        <begin position="173"/>
        <end position="192"/>
    </location>
</feature>
<keyword evidence="5 7" id="KW-1133">Transmembrane helix</keyword>
<feature type="transmembrane region" description="Helical" evidence="7">
    <location>
        <begin position="29"/>
        <end position="49"/>
    </location>
</feature>
<evidence type="ECO:0000256" key="5">
    <source>
        <dbReference type="ARBA" id="ARBA00022989"/>
    </source>
</evidence>
<gene>
    <name evidence="9" type="ORF">ACFP73_01320</name>
</gene>
<evidence type="ECO:0000256" key="3">
    <source>
        <dbReference type="ARBA" id="ARBA00022475"/>
    </source>
</evidence>
<dbReference type="RefSeq" id="WP_212706956.1">
    <property type="nucleotide sequence ID" value="NZ_BAAAFW010000059.1"/>
</dbReference>